<reference evidence="2 3" key="1">
    <citation type="submission" date="2016-10" db="EMBL/GenBank/DDBJ databases">
        <authorList>
            <person name="de Groot N.N."/>
        </authorList>
    </citation>
    <scope>NUCLEOTIDE SEQUENCE [LARGE SCALE GENOMIC DNA]</scope>
    <source>
        <strain evidence="2 3">DSM 25927</strain>
    </source>
</reference>
<dbReference type="STRING" id="489703.SAMN04488038_103153"/>
<protein>
    <submittedName>
        <fullName evidence="2">Uncharacterized conserved protein, Alpha-E superfamily</fullName>
    </submittedName>
</protein>
<sequence>MLSRVADNLYWLGRYLARAENTARLVGVHSHLLLDLPRGVSLGWSPLIAMLGADGGYLSRYQDYSEANVVHFLITDRDNPSSIASSIAYAREILRTIRDGMPRDAWEQLNALHLFMQEEGEAHLPRAQRQAGLTKVVDGILLLHGLLGANMSHDVGYHFLQLGLHLEQADMTTRILDVRTVDLIQWKTGDELRPFQHIQWMSVLRSLMAYQSYRRYEKSRVSGPAALRFLLQNREFPRSAMYCLNKISACIAKLPANRATERPLQRIRALIQDANFERLLENGLHEWLDEIQIGIGQIHDALAKRYFQFDGVESSEALQSQTVAA</sequence>
<dbReference type="InterPro" id="IPR007296">
    <property type="entry name" value="DUF403"/>
</dbReference>
<dbReference type="Pfam" id="PF04168">
    <property type="entry name" value="Alpha-E"/>
    <property type="match status" value="1"/>
</dbReference>
<dbReference type="RefSeq" id="WP_093282837.1">
    <property type="nucleotide sequence ID" value="NZ_FOFS01000003.1"/>
</dbReference>
<keyword evidence="3" id="KW-1185">Reference proteome</keyword>
<dbReference type="InterPro" id="IPR051680">
    <property type="entry name" value="ATP-dep_Glu-Cys_Ligase-2"/>
</dbReference>
<evidence type="ECO:0000313" key="2">
    <source>
        <dbReference type="EMBL" id="SEQ03765.1"/>
    </source>
</evidence>
<organism evidence="2 3">
    <name type="scientific">Solimonas aquatica</name>
    <dbReference type="NCBI Taxonomy" id="489703"/>
    <lineage>
        <taxon>Bacteria</taxon>
        <taxon>Pseudomonadati</taxon>
        <taxon>Pseudomonadota</taxon>
        <taxon>Gammaproteobacteria</taxon>
        <taxon>Nevskiales</taxon>
        <taxon>Nevskiaceae</taxon>
        <taxon>Solimonas</taxon>
    </lineage>
</organism>
<gene>
    <name evidence="2" type="ORF">SAMN04488038_103153</name>
</gene>
<dbReference type="EMBL" id="FOFS01000003">
    <property type="protein sequence ID" value="SEQ03765.1"/>
    <property type="molecule type" value="Genomic_DNA"/>
</dbReference>
<dbReference type="OrthoDB" id="9803532at2"/>
<evidence type="ECO:0000313" key="3">
    <source>
        <dbReference type="Proteomes" id="UP000199233"/>
    </source>
</evidence>
<accession>A0A1H9CRF7</accession>
<dbReference type="Proteomes" id="UP000199233">
    <property type="component" value="Unassembled WGS sequence"/>
</dbReference>
<dbReference type="PANTHER" id="PTHR34595">
    <property type="entry name" value="BLR5612 PROTEIN"/>
    <property type="match status" value="1"/>
</dbReference>
<evidence type="ECO:0000259" key="1">
    <source>
        <dbReference type="Pfam" id="PF04168"/>
    </source>
</evidence>
<name>A0A1H9CRF7_9GAMM</name>
<dbReference type="PANTHER" id="PTHR34595:SF7">
    <property type="entry name" value="SLL1039 PROTEIN"/>
    <property type="match status" value="1"/>
</dbReference>
<dbReference type="AlphaFoldDB" id="A0A1H9CRF7"/>
<proteinExistence type="predicted"/>
<feature type="domain" description="DUF403" evidence="1">
    <location>
        <begin position="1"/>
        <end position="307"/>
    </location>
</feature>